<gene>
    <name evidence="2" type="ORF">F8O03_16070</name>
</gene>
<evidence type="ECO:0000313" key="3">
    <source>
        <dbReference type="Proteomes" id="UP000490386"/>
    </source>
</evidence>
<dbReference type="EMBL" id="WBJX01000006">
    <property type="protein sequence ID" value="KAB1636463.1"/>
    <property type="molecule type" value="Genomic_DNA"/>
</dbReference>
<dbReference type="RefSeq" id="WP_151424761.1">
    <property type="nucleotide sequence ID" value="NZ_WBJX01000006.1"/>
</dbReference>
<organism evidence="2 3">
    <name type="scientific">Pseudoclavibacter terrae</name>
    <dbReference type="NCBI Taxonomy" id="1530195"/>
    <lineage>
        <taxon>Bacteria</taxon>
        <taxon>Bacillati</taxon>
        <taxon>Actinomycetota</taxon>
        <taxon>Actinomycetes</taxon>
        <taxon>Micrococcales</taxon>
        <taxon>Microbacteriaceae</taxon>
        <taxon>Pseudoclavibacter</taxon>
    </lineage>
</organism>
<dbReference type="OrthoDB" id="5007400at2"/>
<evidence type="ECO:0000313" key="2">
    <source>
        <dbReference type="EMBL" id="KAB1636463.1"/>
    </source>
</evidence>
<accession>A0A7J5B0L1</accession>
<comment type="caution">
    <text evidence="2">The sequence shown here is derived from an EMBL/GenBank/DDBJ whole genome shotgun (WGS) entry which is preliminary data.</text>
</comment>
<feature type="compositionally biased region" description="Acidic residues" evidence="1">
    <location>
        <begin position="98"/>
        <end position="109"/>
    </location>
</feature>
<dbReference type="Proteomes" id="UP000490386">
    <property type="component" value="Unassembled WGS sequence"/>
</dbReference>
<reference evidence="2 3" key="1">
    <citation type="submission" date="2019-09" db="EMBL/GenBank/DDBJ databases">
        <title>Phylogeny of genus Pseudoclavibacter and closely related genus.</title>
        <authorList>
            <person name="Li Y."/>
        </authorList>
    </citation>
    <scope>NUCLEOTIDE SEQUENCE [LARGE SCALE GENOMIC DNA]</scope>
    <source>
        <strain evidence="2 3">THG-MD12</strain>
    </source>
</reference>
<evidence type="ECO:0000256" key="1">
    <source>
        <dbReference type="SAM" id="MobiDB-lite"/>
    </source>
</evidence>
<name>A0A7J5B0L1_9MICO</name>
<sequence length="116" mass="12698">MLIGERWRAGSVPPRSLEKYPEFLEACSAQERVLSSTVDDVSKLWWTLTWLEGRPVAELDRGPRAALRGDGSVHVSGAEEPVGAGVGIADGDSHEHDVFDEDEDDDDLFPEPAPRA</sequence>
<dbReference type="AlphaFoldDB" id="A0A7J5B0L1"/>
<proteinExistence type="predicted"/>
<feature type="region of interest" description="Disordered" evidence="1">
    <location>
        <begin position="69"/>
        <end position="116"/>
    </location>
</feature>
<protein>
    <submittedName>
        <fullName evidence="2">Uncharacterized protein</fullName>
    </submittedName>
</protein>
<keyword evidence="3" id="KW-1185">Reference proteome</keyword>